<dbReference type="RefSeq" id="XP_008604870.1">
    <property type="nucleotide sequence ID" value="XM_008606648.1"/>
</dbReference>
<proteinExistence type="predicted"/>
<dbReference type="PANTHER" id="PTHR15394:SF3">
    <property type="entry name" value="SERINE HYDROLASE RBBP9"/>
    <property type="match status" value="1"/>
</dbReference>
<reference evidence="1 2" key="1">
    <citation type="submission" date="2012-04" db="EMBL/GenBank/DDBJ databases">
        <title>The Genome Sequence of Saprolegnia declina VS20.</title>
        <authorList>
            <consortium name="The Broad Institute Genome Sequencing Platform"/>
            <person name="Russ C."/>
            <person name="Nusbaum C."/>
            <person name="Tyler B."/>
            <person name="van West P."/>
            <person name="Dieguez-Uribeondo J."/>
            <person name="de Bruijn I."/>
            <person name="Tripathy S."/>
            <person name="Jiang R."/>
            <person name="Young S.K."/>
            <person name="Zeng Q."/>
            <person name="Gargeya S."/>
            <person name="Fitzgerald M."/>
            <person name="Haas B."/>
            <person name="Abouelleil A."/>
            <person name="Alvarado L."/>
            <person name="Arachchi H.M."/>
            <person name="Berlin A."/>
            <person name="Chapman S.B."/>
            <person name="Goldberg J."/>
            <person name="Griggs A."/>
            <person name="Gujja S."/>
            <person name="Hansen M."/>
            <person name="Howarth C."/>
            <person name="Imamovic A."/>
            <person name="Larimer J."/>
            <person name="McCowen C."/>
            <person name="Montmayeur A."/>
            <person name="Murphy C."/>
            <person name="Neiman D."/>
            <person name="Pearson M."/>
            <person name="Priest M."/>
            <person name="Roberts A."/>
            <person name="Saif S."/>
            <person name="Shea T."/>
            <person name="Sisk P."/>
            <person name="Sykes S."/>
            <person name="Wortman J."/>
            <person name="Nusbaum C."/>
            <person name="Birren B."/>
        </authorList>
    </citation>
    <scope>NUCLEOTIDE SEQUENCE [LARGE SCALE GENOMIC DNA]</scope>
    <source>
        <strain evidence="1 2">VS20</strain>
    </source>
</reference>
<organism evidence="1 2">
    <name type="scientific">Saprolegnia diclina (strain VS20)</name>
    <dbReference type="NCBI Taxonomy" id="1156394"/>
    <lineage>
        <taxon>Eukaryota</taxon>
        <taxon>Sar</taxon>
        <taxon>Stramenopiles</taxon>
        <taxon>Oomycota</taxon>
        <taxon>Saprolegniomycetes</taxon>
        <taxon>Saprolegniales</taxon>
        <taxon>Saprolegniaceae</taxon>
        <taxon>Saprolegnia</taxon>
    </lineage>
</organism>
<dbReference type="GeneID" id="19941861"/>
<accession>T0R2G5</accession>
<dbReference type="SUPFAM" id="SSF53474">
    <property type="entry name" value="alpha/beta-Hydrolases"/>
    <property type="match status" value="1"/>
</dbReference>
<dbReference type="InParanoid" id="T0R2G5"/>
<dbReference type="PANTHER" id="PTHR15394">
    <property type="entry name" value="SERINE HYDROLASE RBBP9"/>
    <property type="match status" value="1"/>
</dbReference>
<dbReference type="Gene3D" id="3.40.50.1820">
    <property type="entry name" value="alpha/beta hydrolase"/>
    <property type="match status" value="1"/>
</dbReference>
<dbReference type="InterPro" id="IPR010662">
    <property type="entry name" value="RBBP9/YdeN"/>
</dbReference>
<dbReference type="Proteomes" id="UP000030762">
    <property type="component" value="Unassembled WGS sequence"/>
</dbReference>
<gene>
    <name evidence="1" type="ORF">SDRG_01134</name>
</gene>
<dbReference type="AlphaFoldDB" id="T0R2G5"/>
<dbReference type="VEuPathDB" id="FungiDB:SDRG_01134"/>
<evidence type="ECO:0000313" key="2">
    <source>
        <dbReference type="Proteomes" id="UP000030762"/>
    </source>
</evidence>
<keyword evidence="2" id="KW-1185">Reference proteome</keyword>
<evidence type="ECO:0008006" key="3">
    <source>
        <dbReference type="Google" id="ProtNLM"/>
    </source>
</evidence>
<name>T0R2G5_SAPDV</name>
<sequence length="173" mass="19046">MKRPRILLLVPAADDSNWYPWLAAKLDAAKCKVVLRCAMTPLAALRDECDRDTIVLGHRSGAGLALRLTEQAQVLGLILVAPYLAGPPRCTVGSVHSHLHDDSDAFQYTKVRRNCGWILHLGSPDDLYTPTPAQIALAQTLHSDFYFLPGRAQYTTIEAHDLWAVLAAKLPPL</sequence>
<dbReference type="EMBL" id="JH767134">
    <property type="protein sequence ID" value="EQC41156.1"/>
    <property type="molecule type" value="Genomic_DNA"/>
</dbReference>
<dbReference type="InterPro" id="IPR029058">
    <property type="entry name" value="AB_hydrolase_fold"/>
</dbReference>
<protein>
    <recommendedName>
        <fullName evidence="3">Alpha/beta hydrolase</fullName>
    </recommendedName>
</protein>
<dbReference type="OrthoDB" id="10363994at2759"/>
<evidence type="ECO:0000313" key="1">
    <source>
        <dbReference type="EMBL" id="EQC41156.1"/>
    </source>
</evidence>